<keyword evidence="4" id="KW-1185">Reference proteome</keyword>
<dbReference type="Pfam" id="PF13202">
    <property type="entry name" value="EF-hand_5"/>
    <property type="match status" value="2"/>
</dbReference>
<sequence>MGRFLAGVGSALLLVLAGFFIWKSRAESEDPIPPAPAARQAGVSPLLQQVPEPPAASEKTKEEKRFARADKDDDGRITRAELLQPRQKPFAKLDKNGNGSLSFEEWAATTVEKFDGADKDRSGWLSPREYETTKPKPPKRKKCAC</sequence>
<feature type="compositionally biased region" description="Basic and acidic residues" evidence="1">
    <location>
        <begin position="112"/>
        <end position="134"/>
    </location>
</feature>
<feature type="compositionally biased region" description="Basic and acidic residues" evidence="1">
    <location>
        <begin position="58"/>
        <end position="79"/>
    </location>
</feature>
<protein>
    <submittedName>
        <fullName evidence="3">Histidine kinase</fullName>
    </submittedName>
</protein>
<name>A0A7T2LNI5_9SPHN</name>
<dbReference type="SUPFAM" id="SSF47473">
    <property type="entry name" value="EF-hand"/>
    <property type="match status" value="1"/>
</dbReference>
<feature type="domain" description="EF-hand" evidence="2">
    <location>
        <begin position="90"/>
        <end position="116"/>
    </location>
</feature>
<dbReference type="PROSITE" id="PS00018">
    <property type="entry name" value="EF_HAND_1"/>
    <property type="match status" value="1"/>
</dbReference>
<dbReference type="EMBL" id="CP065592">
    <property type="protein sequence ID" value="QPQ56227.1"/>
    <property type="molecule type" value="Genomic_DNA"/>
</dbReference>
<feature type="region of interest" description="Disordered" evidence="1">
    <location>
        <begin position="28"/>
        <end position="99"/>
    </location>
</feature>
<feature type="region of interest" description="Disordered" evidence="1">
    <location>
        <begin position="112"/>
        <end position="145"/>
    </location>
</feature>
<dbReference type="Gene3D" id="1.10.238.10">
    <property type="entry name" value="EF-hand"/>
    <property type="match status" value="1"/>
</dbReference>
<dbReference type="Proteomes" id="UP000594873">
    <property type="component" value="Chromosome"/>
</dbReference>
<keyword evidence="3" id="KW-0418">Kinase</keyword>
<gene>
    <name evidence="3" type="ORF">IC614_03860</name>
</gene>
<dbReference type="InterPro" id="IPR018247">
    <property type="entry name" value="EF_Hand_1_Ca_BS"/>
</dbReference>
<evidence type="ECO:0000259" key="2">
    <source>
        <dbReference type="PROSITE" id="PS50222"/>
    </source>
</evidence>
<evidence type="ECO:0000313" key="4">
    <source>
        <dbReference type="Proteomes" id="UP000594873"/>
    </source>
</evidence>
<dbReference type="GO" id="GO:0005509">
    <property type="term" value="F:calcium ion binding"/>
    <property type="evidence" value="ECO:0007669"/>
    <property type="project" value="InterPro"/>
</dbReference>
<dbReference type="InterPro" id="IPR011992">
    <property type="entry name" value="EF-hand-dom_pair"/>
</dbReference>
<feature type="compositionally biased region" description="Basic residues" evidence="1">
    <location>
        <begin position="136"/>
        <end position="145"/>
    </location>
</feature>
<proteinExistence type="predicted"/>
<dbReference type="PROSITE" id="PS50222">
    <property type="entry name" value="EF_HAND_2"/>
    <property type="match status" value="1"/>
</dbReference>
<dbReference type="InterPro" id="IPR002048">
    <property type="entry name" value="EF_hand_dom"/>
</dbReference>
<dbReference type="AlphaFoldDB" id="A0A7T2LNI5"/>
<keyword evidence="3" id="KW-0808">Transferase</keyword>
<evidence type="ECO:0000313" key="3">
    <source>
        <dbReference type="EMBL" id="QPQ56227.1"/>
    </source>
</evidence>
<dbReference type="KEGG" id="sflv:IC614_03860"/>
<organism evidence="3 4">
    <name type="scientific">Allosphingosinicella flava</name>
    <dbReference type="NCBI Taxonomy" id="2771430"/>
    <lineage>
        <taxon>Bacteria</taxon>
        <taxon>Pseudomonadati</taxon>
        <taxon>Pseudomonadota</taxon>
        <taxon>Alphaproteobacteria</taxon>
        <taxon>Sphingomonadales</taxon>
        <taxon>Sphingomonadaceae</taxon>
        <taxon>Allosphingosinicella</taxon>
    </lineage>
</organism>
<accession>A0A7T2LNI5</accession>
<evidence type="ECO:0000256" key="1">
    <source>
        <dbReference type="SAM" id="MobiDB-lite"/>
    </source>
</evidence>
<reference evidence="3 4" key="1">
    <citation type="submission" date="2020-11" db="EMBL/GenBank/DDBJ databases">
        <title>Genome seq and assembly of Sphingosinicella sp.</title>
        <authorList>
            <person name="Chhetri G."/>
        </authorList>
    </citation>
    <scope>NUCLEOTIDE SEQUENCE [LARGE SCALE GENOMIC DNA]</scope>
    <source>
        <strain evidence="3 4">UDD2</strain>
    </source>
</reference>
<dbReference type="GO" id="GO:0016301">
    <property type="term" value="F:kinase activity"/>
    <property type="evidence" value="ECO:0007669"/>
    <property type="project" value="UniProtKB-KW"/>
</dbReference>